<organism evidence="3 4">
    <name type="scientific">Trichobilharzia regenti</name>
    <name type="common">Nasal bird schistosome</name>
    <dbReference type="NCBI Taxonomy" id="157069"/>
    <lineage>
        <taxon>Eukaryota</taxon>
        <taxon>Metazoa</taxon>
        <taxon>Spiralia</taxon>
        <taxon>Lophotrochozoa</taxon>
        <taxon>Platyhelminthes</taxon>
        <taxon>Trematoda</taxon>
        <taxon>Digenea</taxon>
        <taxon>Strigeidida</taxon>
        <taxon>Schistosomatoidea</taxon>
        <taxon>Schistosomatidae</taxon>
        <taxon>Trichobilharzia</taxon>
    </lineage>
</organism>
<reference evidence="3" key="1">
    <citation type="submission" date="2022-06" db="EMBL/GenBank/DDBJ databases">
        <authorList>
            <person name="Berger JAMES D."/>
            <person name="Berger JAMES D."/>
        </authorList>
    </citation>
    <scope>NUCLEOTIDE SEQUENCE [LARGE SCALE GENOMIC DNA]</scope>
</reference>
<evidence type="ECO:0000256" key="1">
    <source>
        <dbReference type="SAM" id="MobiDB-lite"/>
    </source>
</evidence>
<accession>A0AA85IUG2</accession>
<feature type="region of interest" description="Disordered" evidence="1">
    <location>
        <begin position="29"/>
        <end position="71"/>
    </location>
</feature>
<sequence>MQRSSILLIIFISLFVSLREVNASGSAPKTVQWQSDMGSASAPTAVQAPKAEPAPPRPQVEPPSSYPAGPSAKEKFVKGLRKTLEVMCYLSSVLNLLRDYIKF</sequence>
<dbReference type="AlphaFoldDB" id="A0AA85IUG2"/>
<evidence type="ECO:0000313" key="4">
    <source>
        <dbReference type="WBParaSite" id="TREG1_111570.1"/>
    </source>
</evidence>
<feature type="compositionally biased region" description="Pro residues" evidence="1">
    <location>
        <begin position="52"/>
        <end position="65"/>
    </location>
</feature>
<name>A0AA85IUG2_TRIRE</name>
<feature type="compositionally biased region" description="Polar residues" evidence="1">
    <location>
        <begin position="29"/>
        <end position="44"/>
    </location>
</feature>
<dbReference type="WBParaSite" id="TREG1_111570.1">
    <property type="protein sequence ID" value="TREG1_111570.1"/>
    <property type="gene ID" value="TREG1_111570"/>
</dbReference>
<proteinExistence type="predicted"/>
<feature type="signal peptide" evidence="2">
    <location>
        <begin position="1"/>
        <end position="23"/>
    </location>
</feature>
<keyword evidence="3" id="KW-1185">Reference proteome</keyword>
<evidence type="ECO:0000256" key="2">
    <source>
        <dbReference type="SAM" id="SignalP"/>
    </source>
</evidence>
<evidence type="ECO:0000313" key="3">
    <source>
        <dbReference type="Proteomes" id="UP000050795"/>
    </source>
</evidence>
<feature type="chain" id="PRO_5041703134" evidence="2">
    <location>
        <begin position="24"/>
        <end position="103"/>
    </location>
</feature>
<dbReference type="Proteomes" id="UP000050795">
    <property type="component" value="Unassembled WGS sequence"/>
</dbReference>
<protein>
    <submittedName>
        <fullName evidence="4">Uncharacterized protein</fullName>
    </submittedName>
</protein>
<keyword evidence="2" id="KW-0732">Signal</keyword>
<reference evidence="4" key="2">
    <citation type="submission" date="2023-11" db="UniProtKB">
        <authorList>
            <consortium name="WormBaseParasite"/>
        </authorList>
    </citation>
    <scope>IDENTIFICATION</scope>
</reference>